<keyword evidence="4" id="KW-1185">Reference proteome</keyword>
<dbReference type="PANTHER" id="PTHR23028:SF53">
    <property type="entry name" value="ACYL_TRANSF_3 DOMAIN-CONTAINING PROTEIN"/>
    <property type="match status" value="1"/>
</dbReference>
<dbReference type="Proteomes" id="UP000050863">
    <property type="component" value="Unassembled WGS sequence"/>
</dbReference>
<dbReference type="STRING" id="280332.CQ12_04180"/>
<feature type="transmembrane region" description="Helical" evidence="1">
    <location>
        <begin position="91"/>
        <end position="111"/>
    </location>
</feature>
<feature type="transmembrane region" description="Helical" evidence="1">
    <location>
        <begin position="52"/>
        <end position="70"/>
    </location>
</feature>
<keyword evidence="1" id="KW-1133">Transmembrane helix</keyword>
<feature type="transmembrane region" description="Helical" evidence="1">
    <location>
        <begin position="235"/>
        <end position="256"/>
    </location>
</feature>
<comment type="caution">
    <text evidence="3">The sequence shown here is derived from an EMBL/GenBank/DDBJ whole genome shotgun (WGS) entry which is preliminary data.</text>
</comment>
<keyword evidence="1" id="KW-0812">Transmembrane</keyword>
<dbReference type="AlphaFoldDB" id="A0A0R3KN45"/>
<dbReference type="EMBL" id="LLXZ01000215">
    <property type="protein sequence ID" value="KRQ94734.1"/>
    <property type="molecule type" value="Genomic_DNA"/>
</dbReference>
<proteinExistence type="predicted"/>
<dbReference type="GO" id="GO:0016747">
    <property type="term" value="F:acyltransferase activity, transferring groups other than amino-acyl groups"/>
    <property type="evidence" value="ECO:0007669"/>
    <property type="project" value="InterPro"/>
</dbReference>
<dbReference type="Pfam" id="PF01757">
    <property type="entry name" value="Acyl_transf_3"/>
    <property type="match status" value="1"/>
</dbReference>
<accession>A0A0R3KN45</accession>
<dbReference type="PANTHER" id="PTHR23028">
    <property type="entry name" value="ACETYLTRANSFERASE"/>
    <property type="match status" value="1"/>
</dbReference>
<sequence length="355" mass="39223">MERIRFTFVDALRGVAASAVVLFHAVEGRHITELFETIPSSLQALLTHGDLGVAIFFVLSGFVISHSLRAEQFSFAGALRFMLKRSIRLDPPYWAAIAVAILFSVMASKIVTNRPAEEYSASQIASHLFYLQGLLGFKQINAVFWTLCLEIQFYSVYALLLLTRSRAVMVCAFLASLPWCLGFGPAAPGVFVEFWYAFLLGVGANVAWRNATARPWFLAYVTIIAAAAIHSSSNFSLVCCVTAISLLFVAVGGQLALWLNWRWLQFLGTISYSLYLIHNPVTGATFRAGYLISGRTIYTEALWWVVSLVACLCAASLFWLFIERPSAQLAKQFGKKVSMSNDGIRATAQPSPSRD</sequence>
<dbReference type="GO" id="GO:0016020">
    <property type="term" value="C:membrane"/>
    <property type="evidence" value="ECO:0007669"/>
    <property type="project" value="TreeGrafter"/>
</dbReference>
<evidence type="ECO:0000313" key="3">
    <source>
        <dbReference type="EMBL" id="KRQ94734.1"/>
    </source>
</evidence>
<organism evidence="3 4">
    <name type="scientific">Bradyrhizobium jicamae</name>
    <dbReference type="NCBI Taxonomy" id="280332"/>
    <lineage>
        <taxon>Bacteria</taxon>
        <taxon>Pseudomonadati</taxon>
        <taxon>Pseudomonadota</taxon>
        <taxon>Alphaproteobacteria</taxon>
        <taxon>Hyphomicrobiales</taxon>
        <taxon>Nitrobacteraceae</taxon>
        <taxon>Bradyrhizobium</taxon>
    </lineage>
</organism>
<feature type="transmembrane region" description="Helical" evidence="1">
    <location>
        <begin position="301"/>
        <end position="322"/>
    </location>
</feature>
<dbReference type="InterPro" id="IPR002656">
    <property type="entry name" value="Acyl_transf_3_dom"/>
</dbReference>
<feature type="transmembrane region" description="Helical" evidence="1">
    <location>
        <begin position="213"/>
        <end position="229"/>
    </location>
</feature>
<keyword evidence="1" id="KW-0472">Membrane</keyword>
<name>A0A0R3KN45_9BRAD</name>
<dbReference type="OrthoDB" id="9796461at2"/>
<dbReference type="InterPro" id="IPR050879">
    <property type="entry name" value="Acyltransferase_3"/>
</dbReference>
<gene>
    <name evidence="3" type="ORF">CQ12_04180</name>
</gene>
<evidence type="ECO:0000313" key="4">
    <source>
        <dbReference type="Proteomes" id="UP000050863"/>
    </source>
</evidence>
<feature type="transmembrane region" description="Helical" evidence="1">
    <location>
        <begin position="167"/>
        <end position="184"/>
    </location>
</feature>
<evidence type="ECO:0000256" key="1">
    <source>
        <dbReference type="SAM" id="Phobius"/>
    </source>
</evidence>
<feature type="domain" description="Acyltransferase 3" evidence="2">
    <location>
        <begin position="8"/>
        <end position="319"/>
    </location>
</feature>
<protein>
    <recommendedName>
        <fullName evidence="2">Acyltransferase 3 domain-containing protein</fullName>
    </recommendedName>
</protein>
<dbReference type="GO" id="GO:0000271">
    <property type="term" value="P:polysaccharide biosynthetic process"/>
    <property type="evidence" value="ECO:0007669"/>
    <property type="project" value="TreeGrafter"/>
</dbReference>
<feature type="transmembrane region" description="Helical" evidence="1">
    <location>
        <begin position="142"/>
        <end position="160"/>
    </location>
</feature>
<evidence type="ECO:0000259" key="2">
    <source>
        <dbReference type="Pfam" id="PF01757"/>
    </source>
</evidence>
<reference evidence="3 4" key="1">
    <citation type="submission" date="2014-03" db="EMBL/GenBank/DDBJ databases">
        <title>Bradyrhizobium valentinum sp. nov., isolated from effective nodules of Lupinus mariae-josephae, a lupine endemic of basic-lime soils in Eastern Spain.</title>
        <authorList>
            <person name="Duran D."/>
            <person name="Rey L."/>
            <person name="Navarro A."/>
            <person name="Busquets A."/>
            <person name="Imperial J."/>
            <person name="Ruiz-Argueso T."/>
        </authorList>
    </citation>
    <scope>NUCLEOTIDE SEQUENCE [LARGE SCALE GENOMIC DNA]</scope>
    <source>
        <strain evidence="3 4">PAC68</strain>
    </source>
</reference>
<dbReference type="RefSeq" id="WP_057840206.1">
    <property type="nucleotide sequence ID" value="NZ_LLXZ01000215.1"/>
</dbReference>